<evidence type="ECO:0000256" key="2">
    <source>
        <dbReference type="SAM" id="Phobius"/>
    </source>
</evidence>
<dbReference type="Proteomes" id="UP000092746">
    <property type="component" value="Unassembled WGS sequence"/>
</dbReference>
<protein>
    <recommendedName>
        <fullName evidence="3">Toxin VasX N-terminal region domain-containing protein</fullName>
    </recommendedName>
</protein>
<evidence type="ECO:0000259" key="3">
    <source>
        <dbReference type="Pfam" id="PF20249"/>
    </source>
</evidence>
<feature type="domain" description="Toxin VasX N-terminal region" evidence="3">
    <location>
        <begin position="21"/>
        <end position="187"/>
    </location>
</feature>
<keyword evidence="2" id="KW-0812">Transmembrane</keyword>
<dbReference type="Pfam" id="PF20249">
    <property type="entry name" value="VasX_N"/>
    <property type="match status" value="1"/>
</dbReference>
<reference evidence="4 5" key="1">
    <citation type="submission" date="2016-06" db="EMBL/GenBank/DDBJ databases">
        <title>Simultaneous identification of Haemophilus influenzae and Haemophilus haemolyticus using TaqMan real-time PCR.</title>
        <authorList>
            <person name="Price E.P."/>
            <person name="Sarovich D.S."/>
            <person name="Harris T."/>
            <person name="Spargo J.C."/>
            <person name="Nosworthy E."/>
            <person name="Beissbarth J."/>
            <person name="Smith-Vaughan H."/>
        </authorList>
    </citation>
    <scope>NUCLEOTIDE SEQUENCE [LARGE SCALE GENOMIC DNA]</scope>
    <source>
        <strain evidence="4 5">ATCC 7901</strain>
    </source>
</reference>
<evidence type="ECO:0000313" key="4">
    <source>
        <dbReference type="EMBL" id="OBY52629.1"/>
    </source>
</evidence>
<feature type="transmembrane region" description="Helical" evidence="2">
    <location>
        <begin position="725"/>
        <end position="748"/>
    </location>
</feature>
<keyword evidence="2" id="KW-1133">Transmembrane helix</keyword>
<sequence>MANNEQDYEPQAKPADEVTKPCQEGIRVYPTRFALTDKAFENIKSKGEMPPLPKNASGDENYDARRLRDGYVYILAVNAEVKGCFEISAEAANGQAWYIYRYRSKDVDFNQGNQAFGINYSFSLFNDYEAGYTNKVILPTPYIELNKAIESAYMMFTDVDLPMNLLRKIETDPLVRNHWMRNVQLKNPQGYSINMATLQQTVKDFSPQTKMMTDQALTSNAYRFTPIGKPTGWEDIKNQLMHSQNGVIVALEDPVGTARDLSGYHLYLTTERDNVLAKYEYAISTARILDAHALHKYKEAVKNAQKRWEYVNEEMRTSGVGSVTIEPAPIKFSQQYQKVFSDSINSEHLKANGDTDVLNVLKAELQLEDDLPGVNAINKMAYIPTRFGKFFKNVANAHSAFIATHSNKLSALYDLYDSNPEDIGAARAWCCYMHGFLHGLDISPCGRNALIAALPIEDADAYKAPPYAQQATPVVESLKKFFADFTKALGALEKVAKTGYLNMATYDLVIELVIDKIYVRYASSSHKGYVGKPFSVPQTIRSTYQATLNTKEIEKTLPTHRSQAAVPKHVKRLQENIRSLKVDYAPRQYGLFQITEGLAGLNKALSASVVLGFFVPNKAETELGKLGSDPFLASMQVIAGMYAPKGGLEQHTSQALTELEQLTSRKNLQQSKWISYFEQKGAGSALTRIRNAIINVNTGLAGIGAMFEFFNWVEADYKSDEVGKTAALLSMGGGLAIEGAIGSLGMLAGSSSLSAGTLTLLTGLSYATLGIGIVLITIAIIYNYFAPEDIELWAENGFWGKSKLYWGEPNQEKAYEWLVKRPEVFQDQFDKSKFKYNNNLLVINDTVHFYRIEMQRYLKSVAEVVVTLDSANPRKILVNYPGIYTERDAQEIKIKTMVGYKDNKGSLYYQSNDDRFELLLNKLDVIKKLETEGVASLTILNEKLPYLYTINGNHAMGIGEVSYDELSSIELSVSVPNYQGNKYYKTSKQTKLRLKNSKKE</sequence>
<dbReference type="InterPro" id="IPR046864">
    <property type="entry name" value="VasX_N"/>
</dbReference>
<feature type="transmembrane region" description="Helical" evidence="2">
    <location>
        <begin position="760"/>
        <end position="785"/>
    </location>
</feature>
<dbReference type="CDD" id="cd20706">
    <property type="entry name" value="MIX_II"/>
    <property type="match status" value="1"/>
</dbReference>
<proteinExistence type="predicted"/>
<name>A0AAP7H100_AGGAP</name>
<evidence type="ECO:0000313" key="5">
    <source>
        <dbReference type="Proteomes" id="UP000092746"/>
    </source>
</evidence>
<evidence type="ECO:0000256" key="1">
    <source>
        <dbReference type="SAM" id="MobiDB-lite"/>
    </source>
</evidence>
<organism evidence="4 5">
    <name type="scientific">Aggregatibacter aphrophilus</name>
    <name type="common">Haemophilus aphrophilus</name>
    <dbReference type="NCBI Taxonomy" id="732"/>
    <lineage>
        <taxon>Bacteria</taxon>
        <taxon>Pseudomonadati</taxon>
        <taxon>Pseudomonadota</taxon>
        <taxon>Gammaproteobacteria</taxon>
        <taxon>Pasteurellales</taxon>
        <taxon>Pasteurellaceae</taxon>
        <taxon>Aggregatibacter</taxon>
    </lineage>
</organism>
<dbReference type="AlphaFoldDB" id="A0AAP7H100"/>
<dbReference type="EMBL" id="MAQE01000012">
    <property type="protein sequence ID" value="OBY52629.1"/>
    <property type="molecule type" value="Genomic_DNA"/>
</dbReference>
<feature type="transmembrane region" description="Helical" evidence="2">
    <location>
        <begin position="692"/>
        <end position="713"/>
    </location>
</feature>
<comment type="caution">
    <text evidence="4">The sequence shown here is derived from an EMBL/GenBank/DDBJ whole genome shotgun (WGS) entry which is preliminary data.</text>
</comment>
<accession>A0AAP7H100</accession>
<feature type="region of interest" description="Disordered" evidence="1">
    <location>
        <begin position="1"/>
        <end position="21"/>
    </location>
</feature>
<keyword evidence="2" id="KW-0472">Membrane</keyword>
<dbReference type="RefSeq" id="WP_065295110.1">
    <property type="nucleotide sequence ID" value="NZ_MAQE01000012.1"/>
</dbReference>
<gene>
    <name evidence="4" type="ORF">BBB52_04600</name>
</gene>